<dbReference type="PANTHER" id="PTHR37685:SF1">
    <property type="entry name" value="GEO11136P1-RELATED"/>
    <property type="match status" value="1"/>
</dbReference>
<name>A0ABD1DBS4_CULPP</name>
<reference evidence="2 3" key="1">
    <citation type="submission" date="2024-05" db="EMBL/GenBank/DDBJ databases">
        <title>Culex pipiens pipiens assembly and annotation.</title>
        <authorList>
            <person name="Alout H."/>
            <person name="Durand T."/>
        </authorList>
    </citation>
    <scope>NUCLEOTIDE SEQUENCE [LARGE SCALE GENOMIC DNA]</scope>
    <source>
        <strain evidence="2">HA-2024</strain>
        <tissue evidence="2">Whole body</tissue>
    </source>
</reference>
<dbReference type="AlphaFoldDB" id="A0ABD1DBS4"/>
<feature type="chain" id="PRO_5044819202" description="Salivary secreted peptide" evidence="1">
    <location>
        <begin position="18"/>
        <end position="117"/>
    </location>
</feature>
<dbReference type="Proteomes" id="UP001562425">
    <property type="component" value="Unassembled WGS sequence"/>
</dbReference>
<evidence type="ECO:0000313" key="3">
    <source>
        <dbReference type="Proteomes" id="UP001562425"/>
    </source>
</evidence>
<keyword evidence="1" id="KW-0732">Signal</keyword>
<feature type="signal peptide" evidence="1">
    <location>
        <begin position="1"/>
        <end position="17"/>
    </location>
</feature>
<comment type="caution">
    <text evidence="2">The sequence shown here is derived from an EMBL/GenBank/DDBJ whole genome shotgun (WGS) entry which is preliminary data.</text>
</comment>
<dbReference type="InterPro" id="IPR031734">
    <property type="entry name" value="MBF2"/>
</dbReference>
<evidence type="ECO:0000256" key="1">
    <source>
        <dbReference type="SAM" id="SignalP"/>
    </source>
</evidence>
<protein>
    <recommendedName>
        <fullName evidence="4">Salivary secreted peptide</fullName>
    </recommendedName>
</protein>
<dbReference type="Pfam" id="PF15868">
    <property type="entry name" value="MBF2"/>
    <property type="match status" value="1"/>
</dbReference>
<accession>A0ABD1DBS4</accession>
<organism evidence="2 3">
    <name type="scientific">Culex pipiens pipiens</name>
    <name type="common">Northern house mosquito</name>
    <dbReference type="NCBI Taxonomy" id="38569"/>
    <lineage>
        <taxon>Eukaryota</taxon>
        <taxon>Metazoa</taxon>
        <taxon>Ecdysozoa</taxon>
        <taxon>Arthropoda</taxon>
        <taxon>Hexapoda</taxon>
        <taxon>Insecta</taxon>
        <taxon>Pterygota</taxon>
        <taxon>Neoptera</taxon>
        <taxon>Endopterygota</taxon>
        <taxon>Diptera</taxon>
        <taxon>Nematocera</taxon>
        <taxon>Culicoidea</taxon>
        <taxon>Culicidae</taxon>
        <taxon>Culicinae</taxon>
        <taxon>Culicini</taxon>
        <taxon>Culex</taxon>
        <taxon>Culex</taxon>
    </lineage>
</organism>
<proteinExistence type="predicted"/>
<keyword evidence="3" id="KW-1185">Reference proteome</keyword>
<gene>
    <name evidence="2" type="ORF">pipiens_010077</name>
</gene>
<evidence type="ECO:0000313" key="2">
    <source>
        <dbReference type="EMBL" id="KAL1397007.1"/>
    </source>
</evidence>
<dbReference type="PANTHER" id="PTHR37685">
    <property type="entry name" value="GEO11136P1-RELATED"/>
    <property type="match status" value="1"/>
</dbReference>
<sequence length="117" mass="12669">MKFLVLALATLALAVSAQLQHNGAWGTRGPQDVLLFRENVVAKSKWLRVNKVDLSYPQRGQNGGTITAINVYDGSTNGKGGYAKIKAGGVGQNNVTIRFKSQRGKAMNFTVEIYGQK</sequence>
<evidence type="ECO:0008006" key="4">
    <source>
        <dbReference type="Google" id="ProtNLM"/>
    </source>
</evidence>
<dbReference type="EMBL" id="JBEHCU010006485">
    <property type="protein sequence ID" value="KAL1397007.1"/>
    <property type="molecule type" value="Genomic_DNA"/>
</dbReference>